<accession>A0A7M7T5Z0</accession>
<dbReference type="AlphaFoldDB" id="A0A7M7T5Z0"/>
<dbReference type="InterPro" id="IPR015797">
    <property type="entry name" value="NUDIX_hydrolase-like_dom_sf"/>
</dbReference>
<dbReference type="InterPro" id="IPR020084">
    <property type="entry name" value="NUDIX_hydrolase_CS"/>
</dbReference>
<feature type="region of interest" description="Disordered" evidence="14">
    <location>
        <begin position="53"/>
        <end position="76"/>
    </location>
</feature>
<evidence type="ECO:0000256" key="9">
    <source>
        <dbReference type="ARBA" id="ARBA00071227"/>
    </source>
</evidence>
<sequence length="284" mass="31697">MLRVISRQFAGVIDTRTRVSSTKLNTHLRFLNCCSLQTLGRAVCVGRPLHSPDRPESLKKSTTRMSSTDQNPSPSKSVFLKQETLHKEKWLSLERVTYQDPRGKERTWEVVERTTKPKIEGVSDCVAMIAILNRLLHYDCIVLVKQFRPPFKAYTIEFPAGLVDPNESQEEAALRELKEETGYTGTVLAVSPCTALDPGISSASCSFVHVQIDGNDNANDSAVACPEDGEFIEILLIPVNELLHRLQEMAKQKDVVIDSNVYMYASTLTHPHLGMVPSTIINSD</sequence>
<dbReference type="CDD" id="cd18888">
    <property type="entry name" value="NUDIX_ADPRase_Nudt5"/>
    <property type="match status" value="1"/>
</dbReference>
<evidence type="ECO:0000313" key="17">
    <source>
        <dbReference type="Proteomes" id="UP000007110"/>
    </source>
</evidence>
<evidence type="ECO:0000256" key="4">
    <source>
        <dbReference type="ARBA" id="ARBA00051147"/>
    </source>
</evidence>
<evidence type="ECO:0000256" key="12">
    <source>
        <dbReference type="ARBA" id="ARBA00084011"/>
    </source>
</evidence>
<evidence type="ECO:0000259" key="15">
    <source>
        <dbReference type="PROSITE" id="PS51462"/>
    </source>
</evidence>
<dbReference type="CTD" id="11164"/>
<dbReference type="SUPFAM" id="SSF55811">
    <property type="entry name" value="Nudix"/>
    <property type="match status" value="1"/>
</dbReference>
<evidence type="ECO:0000256" key="8">
    <source>
        <dbReference type="ARBA" id="ARBA00066488"/>
    </source>
</evidence>
<dbReference type="GO" id="GO:0047631">
    <property type="term" value="F:ADP-ribose diphosphatase activity"/>
    <property type="evidence" value="ECO:0000318"/>
    <property type="project" value="GO_Central"/>
</dbReference>
<proteinExistence type="inferred from homology"/>
<dbReference type="PANTHER" id="PTHR11839:SF1">
    <property type="entry name" value="ADP-SUGAR PYROPHOSPHATASE"/>
    <property type="match status" value="1"/>
</dbReference>
<evidence type="ECO:0000256" key="11">
    <source>
        <dbReference type="ARBA" id="ARBA00079597"/>
    </source>
</evidence>
<evidence type="ECO:0000256" key="6">
    <source>
        <dbReference type="ARBA" id="ARBA00065630"/>
    </source>
</evidence>
<keyword evidence="2 13" id="KW-0378">Hydrolase</keyword>
<dbReference type="PRINTS" id="PR00502">
    <property type="entry name" value="NUDIXFAMILY"/>
</dbReference>
<reference evidence="16" key="2">
    <citation type="submission" date="2021-01" db="UniProtKB">
        <authorList>
            <consortium name="EnsemblMetazoa"/>
        </authorList>
    </citation>
    <scope>IDENTIFICATION</scope>
</reference>
<dbReference type="Pfam" id="PF00293">
    <property type="entry name" value="NUDIX"/>
    <property type="match status" value="1"/>
</dbReference>
<dbReference type="OMA" id="WHWAAGW"/>
<evidence type="ECO:0000256" key="1">
    <source>
        <dbReference type="ARBA" id="ARBA00012453"/>
    </source>
</evidence>
<evidence type="ECO:0000256" key="5">
    <source>
        <dbReference type="ARBA" id="ARBA00051819"/>
    </source>
</evidence>
<dbReference type="GO" id="GO:0005634">
    <property type="term" value="C:nucleus"/>
    <property type="evidence" value="ECO:0000318"/>
    <property type="project" value="GO_Central"/>
</dbReference>
<evidence type="ECO:0000256" key="10">
    <source>
        <dbReference type="ARBA" id="ARBA00077853"/>
    </source>
</evidence>
<dbReference type="FunFam" id="3.90.79.10:FF:000016">
    <property type="entry name" value="ADP-sugar pyrophosphatase isoform X1"/>
    <property type="match status" value="1"/>
</dbReference>
<dbReference type="FunCoup" id="A0A7M7T5Z0">
    <property type="interactions" value="1272"/>
</dbReference>
<evidence type="ECO:0000313" key="16">
    <source>
        <dbReference type="EnsemblMetazoa" id="XP_030856375"/>
    </source>
</evidence>
<comment type="catalytic activity">
    <reaction evidence="5">
        <text>8-oxo-dGDP + H2O = 8-oxo-dGMP + phosphate + H(+)</text>
        <dbReference type="Rhea" id="RHEA:32063"/>
        <dbReference type="ChEBI" id="CHEBI:15377"/>
        <dbReference type="ChEBI" id="CHEBI:15378"/>
        <dbReference type="ChEBI" id="CHEBI:43474"/>
        <dbReference type="ChEBI" id="CHEBI:63224"/>
        <dbReference type="ChEBI" id="CHEBI:63715"/>
        <dbReference type="EC" id="3.6.1.58"/>
    </reaction>
</comment>
<dbReference type="EC" id="3.6.1.58" evidence="7"/>
<evidence type="ECO:0000256" key="13">
    <source>
        <dbReference type="RuleBase" id="RU003476"/>
    </source>
</evidence>
<organism evidence="16 17">
    <name type="scientific">Strongylocentrotus purpuratus</name>
    <name type="common">Purple sea urchin</name>
    <dbReference type="NCBI Taxonomy" id="7668"/>
    <lineage>
        <taxon>Eukaryota</taxon>
        <taxon>Metazoa</taxon>
        <taxon>Echinodermata</taxon>
        <taxon>Eleutherozoa</taxon>
        <taxon>Echinozoa</taxon>
        <taxon>Echinoidea</taxon>
        <taxon>Euechinoidea</taxon>
        <taxon>Echinacea</taxon>
        <taxon>Camarodonta</taxon>
        <taxon>Echinidea</taxon>
        <taxon>Strongylocentrotidae</taxon>
        <taxon>Strongylocentrotus</taxon>
    </lineage>
</organism>
<keyword evidence="17" id="KW-1185">Reference proteome</keyword>
<comment type="catalytic activity">
    <reaction evidence="4">
        <text>D-ribose 5-phosphate + ATP + H(+) = ADP-D-ribose + diphosphate</text>
        <dbReference type="Rhea" id="RHEA:50248"/>
        <dbReference type="ChEBI" id="CHEBI:15378"/>
        <dbReference type="ChEBI" id="CHEBI:30616"/>
        <dbReference type="ChEBI" id="CHEBI:33019"/>
        <dbReference type="ChEBI" id="CHEBI:57967"/>
        <dbReference type="ChEBI" id="CHEBI:78346"/>
        <dbReference type="EC" id="2.7.7.96"/>
    </reaction>
</comment>
<dbReference type="InterPro" id="IPR020476">
    <property type="entry name" value="Nudix_hydrolase"/>
</dbReference>
<dbReference type="EnsemblMetazoa" id="XM_031000515">
    <property type="protein sequence ID" value="XP_030856375"/>
    <property type="gene ID" value="LOC580253"/>
</dbReference>
<dbReference type="GO" id="GO:0006753">
    <property type="term" value="P:nucleoside phosphate metabolic process"/>
    <property type="evidence" value="ECO:0000318"/>
    <property type="project" value="GO_Central"/>
</dbReference>
<comment type="similarity">
    <text evidence="13">Belongs to the Nudix hydrolase family.</text>
</comment>
<dbReference type="PROSITE" id="PS51462">
    <property type="entry name" value="NUDIX"/>
    <property type="match status" value="1"/>
</dbReference>
<evidence type="ECO:0000256" key="3">
    <source>
        <dbReference type="ARBA" id="ARBA00049546"/>
    </source>
</evidence>
<dbReference type="EC" id="3.6.1.13" evidence="1"/>
<dbReference type="KEGG" id="spu:580253"/>
<dbReference type="PROSITE" id="PS00893">
    <property type="entry name" value="NUDIX_BOX"/>
    <property type="match status" value="1"/>
</dbReference>
<dbReference type="EC" id="2.7.7.96" evidence="8"/>
<dbReference type="GO" id="GO:0019693">
    <property type="term" value="P:ribose phosphate metabolic process"/>
    <property type="evidence" value="ECO:0000318"/>
    <property type="project" value="GO_Central"/>
</dbReference>
<dbReference type="RefSeq" id="XP_030856375.1">
    <property type="nucleotide sequence ID" value="XM_031000515.1"/>
</dbReference>
<dbReference type="OrthoDB" id="10249920at2759"/>
<feature type="compositionally biased region" description="Polar residues" evidence="14">
    <location>
        <begin position="63"/>
        <end position="76"/>
    </location>
</feature>
<evidence type="ECO:0000256" key="14">
    <source>
        <dbReference type="SAM" id="MobiDB-lite"/>
    </source>
</evidence>
<evidence type="ECO:0000256" key="7">
    <source>
        <dbReference type="ARBA" id="ARBA00066482"/>
    </source>
</evidence>
<feature type="domain" description="Nudix hydrolase" evidence="15">
    <location>
        <begin position="122"/>
        <end position="262"/>
    </location>
</feature>
<name>A0A7M7T5Z0_STRPU</name>
<dbReference type="InterPro" id="IPR000086">
    <property type="entry name" value="NUDIX_hydrolase_dom"/>
</dbReference>
<comment type="catalytic activity">
    <reaction evidence="3">
        <text>ADP-D-ribose + H2O = D-ribose 5-phosphate + AMP + 2 H(+)</text>
        <dbReference type="Rhea" id="RHEA:10412"/>
        <dbReference type="ChEBI" id="CHEBI:15377"/>
        <dbReference type="ChEBI" id="CHEBI:15378"/>
        <dbReference type="ChEBI" id="CHEBI:57967"/>
        <dbReference type="ChEBI" id="CHEBI:78346"/>
        <dbReference type="ChEBI" id="CHEBI:456215"/>
        <dbReference type="EC" id="3.6.1.13"/>
    </reaction>
</comment>
<comment type="subunit">
    <text evidence="6">Homodimer. Interacts with PARG.</text>
</comment>
<evidence type="ECO:0000256" key="2">
    <source>
        <dbReference type="ARBA" id="ARBA00022801"/>
    </source>
</evidence>
<reference evidence="17" key="1">
    <citation type="submission" date="2015-02" db="EMBL/GenBank/DDBJ databases">
        <title>Genome sequencing for Strongylocentrotus purpuratus.</title>
        <authorList>
            <person name="Murali S."/>
            <person name="Liu Y."/>
            <person name="Vee V."/>
            <person name="English A."/>
            <person name="Wang M."/>
            <person name="Skinner E."/>
            <person name="Han Y."/>
            <person name="Muzny D.M."/>
            <person name="Worley K.C."/>
            <person name="Gibbs R.A."/>
        </authorList>
    </citation>
    <scope>NUCLEOTIDE SEQUENCE</scope>
</reference>
<dbReference type="GeneID" id="580253"/>
<dbReference type="Proteomes" id="UP000007110">
    <property type="component" value="Unassembled WGS sequence"/>
</dbReference>
<dbReference type="GO" id="GO:0017110">
    <property type="term" value="F:nucleoside diphosphate phosphatase activity"/>
    <property type="evidence" value="ECO:0007669"/>
    <property type="project" value="UniProtKB-ARBA"/>
</dbReference>
<dbReference type="PANTHER" id="PTHR11839">
    <property type="entry name" value="UDP/ADP-SUGAR PYROPHOSPHATASE"/>
    <property type="match status" value="1"/>
</dbReference>
<dbReference type="InParanoid" id="A0A7M7T5Z0"/>
<protein>
    <recommendedName>
        <fullName evidence="9">ADP-sugar pyrophosphatase</fullName>
        <ecNumber evidence="8">2.7.7.96</ecNumber>
        <ecNumber evidence="1">3.6.1.13</ecNumber>
        <ecNumber evidence="7">3.6.1.58</ecNumber>
    </recommendedName>
    <alternativeName>
        <fullName evidence="12">8-oxo-dGDP phosphatase</fullName>
    </alternativeName>
    <alternativeName>
        <fullName evidence="10">Nuclear ATP-synthesis protein NUDIX5</fullName>
    </alternativeName>
    <alternativeName>
        <fullName evidence="11">Nucleoside diphosphate-linked moiety X motif 5</fullName>
    </alternativeName>
</protein>
<dbReference type="Gene3D" id="3.90.79.10">
    <property type="entry name" value="Nucleoside Triphosphate Pyrophosphohydrolase"/>
    <property type="match status" value="1"/>
</dbReference>